<evidence type="ECO:0000256" key="1">
    <source>
        <dbReference type="SAM" id="MobiDB-lite"/>
    </source>
</evidence>
<keyword evidence="3" id="KW-1185">Reference proteome</keyword>
<gene>
    <name evidence="2" type="ORF">SNAT2548_LOCUS16894</name>
</gene>
<evidence type="ECO:0000313" key="2">
    <source>
        <dbReference type="EMBL" id="CAE7322386.1"/>
    </source>
</evidence>
<protein>
    <submittedName>
        <fullName evidence="2">Uncharacterized protein</fullName>
    </submittedName>
</protein>
<evidence type="ECO:0000313" key="3">
    <source>
        <dbReference type="Proteomes" id="UP000604046"/>
    </source>
</evidence>
<dbReference type="Proteomes" id="UP000604046">
    <property type="component" value="Unassembled WGS sequence"/>
</dbReference>
<feature type="compositionally biased region" description="Low complexity" evidence="1">
    <location>
        <begin position="50"/>
        <end position="62"/>
    </location>
</feature>
<proteinExistence type="predicted"/>
<dbReference type="EMBL" id="CAJNDS010002094">
    <property type="protein sequence ID" value="CAE7322386.1"/>
    <property type="molecule type" value="Genomic_DNA"/>
</dbReference>
<dbReference type="AlphaFoldDB" id="A0A812NSU8"/>
<name>A0A812NSU8_9DINO</name>
<feature type="region of interest" description="Disordered" evidence="1">
    <location>
        <begin position="50"/>
        <end position="127"/>
    </location>
</feature>
<organism evidence="2 3">
    <name type="scientific">Symbiodinium natans</name>
    <dbReference type="NCBI Taxonomy" id="878477"/>
    <lineage>
        <taxon>Eukaryota</taxon>
        <taxon>Sar</taxon>
        <taxon>Alveolata</taxon>
        <taxon>Dinophyceae</taxon>
        <taxon>Suessiales</taxon>
        <taxon>Symbiodiniaceae</taxon>
        <taxon>Symbiodinium</taxon>
    </lineage>
</organism>
<comment type="caution">
    <text evidence="2">The sequence shown here is derived from an EMBL/GenBank/DDBJ whole genome shotgun (WGS) entry which is preliminary data.</text>
</comment>
<accession>A0A812NSU8</accession>
<sequence length="127" mass="13500">MLLETQQLQQPECKDSKALLAAEPRMILRIGPARASGFAARLANTVRQAAAQRNAPQPTTATWRAAQQASGHSGLVKRGLGGELQSALTSSMGKGCQARGGELPQLPQLPQTPNFSSALRSLRSLRD</sequence>
<feature type="compositionally biased region" description="Low complexity" evidence="1">
    <location>
        <begin position="103"/>
        <end position="127"/>
    </location>
</feature>
<reference evidence="2" key="1">
    <citation type="submission" date="2021-02" db="EMBL/GenBank/DDBJ databases">
        <authorList>
            <person name="Dougan E. K."/>
            <person name="Rhodes N."/>
            <person name="Thang M."/>
            <person name="Chan C."/>
        </authorList>
    </citation>
    <scope>NUCLEOTIDE SEQUENCE</scope>
</reference>